<evidence type="ECO:0000259" key="7">
    <source>
        <dbReference type="Pfam" id="PF03772"/>
    </source>
</evidence>
<evidence type="ECO:0000256" key="6">
    <source>
        <dbReference type="SAM" id="Phobius"/>
    </source>
</evidence>
<keyword evidence="5 6" id="KW-0472">Membrane</keyword>
<feature type="transmembrane region" description="Helical" evidence="6">
    <location>
        <begin position="154"/>
        <end position="176"/>
    </location>
</feature>
<feature type="transmembrane region" description="Helical" evidence="6">
    <location>
        <begin position="228"/>
        <end position="245"/>
    </location>
</feature>
<evidence type="ECO:0000256" key="5">
    <source>
        <dbReference type="ARBA" id="ARBA00023136"/>
    </source>
</evidence>
<dbReference type="PANTHER" id="PTHR30619:SF1">
    <property type="entry name" value="RECOMBINATION PROTEIN 2"/>
    <property type="match status" value="1"/>
</dbReference>
<keyword evidence="2" id="KW-1003">Cell membrane</keyword>
<feature type="transmembrane region" description="Helical" evidence="6">
    <location>
        <begin position="251"/>
        <end position="269"/>
    </location>
</feature>
<evidence type="ECO:0000313" key="9">
    <source>
        <dbReference type="Proteomes" id="UP000177967"/>
    </source>
</evidence>
<proteinExistence type="predicted"/>
<dbReference type="STRING" id="1797513.A2782_02120"/>
<keyword evidence="3 6" id="KW-0812">Transmembrane</keyword>
<feature type="transmembrane region" description="Helical" evidence="6">
    <location>
        <begin position="183"/>
        <end position="199"/>
    </location>
</feature>
<dbReference type="PANTHER" id="PTHR30619">
    <property type="entry name" value="DNA INTERNALIZATION/COMPETENCE PROTEIN COMEC/REC2"/>
    <property type="match status" value="1"/>
</dbReference>
<dbReference type="GO" id="GO:0005886">
    <property type="term" value="C:plasma membrane"/>
    <property type="evidence" value="ECO:0007669"/>
    <property type="project" value="UniProtKB-SubCell"/>
</dbReference>
<dbReference type="NCBIfam" id="TIGR00360">
    <property type="entry name" value="ComEC_N-term"/>
    <property type="match status" value="1"/>
</dbReference>
<keyword evidence="4 6" id="KW-1133">Transmembrane helix</keyword>
<gene>
    <name evidence="8" type="ORF">A2782_02120</name>
</gene>
<dbReference type="Proteomes" id="UP000177967">
    <property type="component" value="Unassembled WGS sequence"/>
</dbReference>
<evidence type="ECO:0000256" key="4">
    <source>
        <dbReference type="ARBA" id="ARBA00022989"/>
    </source>
</evidence>
<organism evidence="8 9">
    <name type="scientific">Candidatus Blackburnbacteria bacterium RIFCSPHIGHO2_01_FULL_43_15b</name>
    <dbReference type="NCBI Taxonomy" id="1797513"/>
    <lineage>
        <taxon>Bacteria</taxon>
        <taxon>Candidatus Blackburniibacteriota</taxon>
    </lineage>
</organism>
<feature type="transmembrane region" description="Helical" evidence="6">
    <location>
        <begin position="320"/>
        <end position="341"/>
    </location>
</feature>
<sequence>MKLIVGYCLIFVFLAGIYLYRYDSVKYTLTEGDRVQITGAISDQPKIYRDEQRLVVGEFSFFVPAGDYQYGDKIQVRGIARPFGRNWNLEEPVVVKISASKSLLMAFSLRARIVNFYYKVLPAKHAALLSGIVLGTKSSLDSQFLDALRNTGTLHVVVASGTNISLFAGAVLSILVGWLRRKWAIVMTVVLVWLYVLVIGWQAPIVRAGVMASVAFLAQGVGKESSSIRALVLTAVLMLFVNPLWLFDLGFQLSFLATAGVILLGGRIVGKIGGVRGIRGLPRVIQSDLGTSLGAQIAVAPLIFWKFGSISWSALLVNPLVLWTIPPIMAGGMVMGGVGLLKGIGPPPFSSFGEAMGQVLAWFLWLPLEYFVRIVEFFGK</sequence>
<evidence type="ECO:0000313" key="8">
    <source>
        <dbReference type="EMBL" id="OGY08872.1"/>
    </source>
</evidence>
<dbReference type="InterPro" id="IPR052159">
    <property type="entry name" value="Competence_DNA_uptake"/>
</dbReference>
<protein>
    <recommendedName>
        <fullName evidence="7">ComEC/Rec2-related protein domain-containing protein</fullName>
    </recommendedName>
</protein>
<evidence type="ECO:0000256" key="3">
    <source>
        <dbReference type="ARBA" id="ARBA00022692"/>
    </source>
</evidence>
<accession>A0A1G1V0G3</accession>
<dbReference type="Pfam" id="PF03772">
    <property type="entry name" value="Competence"/>
    <property type="match status" value="1"/>
</dbReference>
<evidence type="ECO:0000256" key="1">
    <source>
        <dbReference type="ARBA" id="ARBA00004651"/>
    </source>
</evidence>
<reference evidence="8 9" key="1">
    <citation type="journal article" date="2016" name="Nat. Commun.">
        <title>Thousands of microbial genomes shed light on interconnected biogeochemical processes in an aquifer system.</title>
        <authorList>
            <person name="Anantharaman K."/>
            <person name="Brown C.T."/>
            <person name="Hug L.A."/>
            <person name="Sharon I."/>
            <person name="Castelle C.J."/>
            <person name="Probst A.J."/>
            <person name="Thomas B.C."/>
            <person name="Singh A."/>
            <person name="Wilkins M.J."/>
            <person name="Karaoz U."/>
            <person name="Brodie E.L."/>
            <person name="Williams K.H."/>
            <person name="Hubbard S.S."/>
            <person name="Banfield J.F."/>
        </authorList>
    </citation>
    <scope>NUCLEOTIDE SEQUENCE [LARGE SCALE GENOMIC DNA]</scope>
</reference>
<comment type="subcellular location">
    <subcellularLocation>
        <location evidence="1">Cell membrane</location>
        <topology evidence="1">Multi-pass membrane protein</topology>
    </subcellularLocation>
</comment>
<feature type="transmembrane region" description="Helical" evidence="6">
    <location>
        <begin position="289"/>
        <end position="308"/>
    </location>
</feature>
<comment type="caution">
    <text evidence="8">The sequence shown here is derived from an EMBL/GenBank/DDBJ whole genome shotgun (WGS) entry which is preliminary data.</text>
</comment>
<dbReference type="EMBL" id="MHBW01000019">
    <property type="protein sequence ID" value="OGY08872.1"/>
    <property type="molecule type" value="Genomic_DNA"/>
</dbReference>
<dbReference type="AlphaFoldDB" id="A0A1G1V0G3"/>
<dbReference type="InterPro" id="IPR004477">
    <property type="entry name" value="ComEC_N"/>
</dbReference>
<evidence type="ECO:0000256" key="2">
    <source>
        <dbReference type="ARBA" id="ARBA00022475"/>
    </source>
</evidence>
<name>A0A1G1V0G3_9BACT</name>
<feature type="domain" description="ComEC/Rec2-related protein" evidence="7">
    <location>
        <begin position="132"/>
        <end position="366"/>
    </location>
</feature>